<protein>
    <submittedName>
        <fullName evidence="3">Vegetative incompatibility protein HET-E-1</fullName>
    </submittedName>
</protein>
<dbReference type="InterPro" id="IPR010730">
    <property type="entry name" value="HET"/>
</dbReference>
<keyword evidence="1" id="KW-0479">Metal-binding</keyword>
<dbReference type="PANTHER" id="PTHR10622:SF11">
    <property type="entry name" value="HET-DOMAIN-CONTAINING PROTEIN"/>
    <property type="match status" value="1"/>
</dbReference>
<dbReference type="PANTHER" id="PTHR10622">
    <property type="entry name" value="HET DOMAIN-CONTAINING PROTEIN"/>
    <property type="match status" value="1"/>
</dbReference>
<dbReference type="SMART" id="SM00343">
    <property type="entry name" value="ZnF_C2HC"/>
    <property type="match status" value="2"/>
</dbReference>
<evidence type="ECO:0000313" key="3">
    <source>
        <dbReference type="EMBL" id="KAJ4111435.1"/>
    </source>
</evidence>
<dbReference type="Pfam" id="PF06985">
    <property type="entry name" value="HET"/>
    <property type="match status" value="1"/>
</dbReference>
<evidence type="ECO:0000313" key="4">
    <source>
        <dbReference type="Proteomes" id="UP001152024"/>
    </source>
</evidence>
<evidence type="ECO:0000256" key="1">
    <source>
        <dbReference type="PROSITE-ProRule" id="PRU00047"/>
    </source>
</evidence>
<keyword evidence="1" id="KW-0862">Zinc</keyword>
<evidence type="ECO:0000259" key="2">
    <source>
        <dbReference type="PROSITE" id="PS50158"/>
    </source>
</evidence>
<dbReference type="SUPFAM" id="SSF57756">
    <property type="entry name" value="Retrovirus zinc finger-like domains"/>
    <property type="match status" value="1"/>
</dbReference>
<feature type="domain" description="CCHC-type" evidence="2">
    <location>
        <begin position="291"/>
        <end position="306"/>
    </location>
</feature>
<reference evidence="3" key="1">
    <citation type="submission" date="2022-09" db="EMBL/GenBank/DDBJ databases">
        <title>Fusarium specimens isolated from Avocado Roots.</title>
        <authorList>
            <person name="Stajich J."/>
            <person name="Roper C."/>
            <person name="Heimlech-Rivalta G."/>
        </authorList>
    </citation>
    <scope>NUCLEOTIDE SEQUENCE</scope>
    <source>
        <strain evidence="3">CF00095</strain>
    </source>
</reference>
<dbReference type="Proteomes" id="UP001152024">
    <property type="component" value="Unassembled WGS sequence"/>
</dbReference>
<dbReference type="PROSITE" id="PS50158">
    <property type="entry name" value="ZF_CCHC"/>
    <property type="match status" value="1"/>
</dbReference>
<gene>
    <name evidence="3" type="primary">HETE1</name>
    <name evidence="3" type="ORF">NW768_011788</name>
</gene>
<dbReference type="Gene3D" id="4.10.60.10">
    <property type="entry name" value="Zinc finger, CCHC-type"/>
    <property type="match status" value="1"/>
</dbReference>
<dbReference type="InterPro" id="IPR036875">
    <property type="entry name" value="Znf_CCHC_sf"/>
</dbReference>
<organism evidence="3 4">
    <name type="scientific">Fusarium equiseti</name>
    <name type="common">Fusarium scirpi</name>
    <dbReference type="NCBI Taxonomy" id="61235"/>
    <lineage>
        <taxon>Eukaryota</taxon>
        <taxon>Fungi</taxon>
        <taxon>Dikarya</taxon>
        <taxon>Ascomycota</taxon>
        <taxon>Pezizomycotina</taxon>
        <taxon>Sordariomycetes</taxon>
        <taxon>Hypocreomycetidae</taxon>
        <taxon>Hypocreales</taxon>
        <taxon>Nectriaceae</taxon>
        <taxon>Fusarium</taxon>
        <taxon>Fusarium incarnatum-equiseti species complex</taxon>
    </lineage>
</organism>
<sequence>MRLLQYNDKGDIHLTEDYQDDDIPSYAILSHTWGADEVTFRDLTDGKGDKKEGYDKIRFCGIQALRDGLQYFWVDTCCIDKSSSTELQEALNCMYRWYMKADKCYVYLTDVSALNIDTDNDFSQWQWMPAFRNSRWFTRGWTLQELIAPVSVEFFSKEGTNLGNKKFLEGAICEVTGLPSRALRGSPMSSFSIPQRLSWIEKRNTKRAEDKAYSLFGIFDVRIPLMYGEGQKKAFERLQEEIDKGFKSGELGHYANEDHCSTCDGEYGHLADDLHCWRCGKFGHYADDPHCYRCKEYGHFKRDCKRW</sequence>
<name>A0ABQ8QWF1_FUSEQ</name>
<comment type="caution">
    <text evidence="3">The sequence shown here is derived from an EMBL/GenBank/DDBJ whole genome shotgun (WGS) entry which is preliminary data.</text>
</comment>
<accession>A0ABQ8QWF1</accession>
<dbReference type="Pfam" id="PF00098">
    <property type="entry name" value="zf-CCHC"/>
    <property type="match status" value="1"/>
</dbReference>
<keyword evidence="1" id="KW-0863">Zinc-finger</keyword>
<dbReference type="InterPro" id="IPR001878">
    <property type="entry name" value="Znf_CCHC"/>
</dbReference>
<keyword evidence="4" id="KW-1185">Reference proteome</keyword>
<dbReference type="EMBL" id="JAOQBH010000033">
    <property type="protein sequence ID" value="KAJ4111435.1"/>
    <property type="molecule type" value="Genomic_DNA"/>
</dbReference>
<proteinExistence type="predicted"/>